<dbReference type="Proteomes" id="UP000193944">
    <property type="component" value="Unassembled WGS sequence"/>
</dbReference>
<keyword evidence="2" id="KW-1185">Reference proteome</keyword>
<dbReference type="OrthoDB" id="10633884at2759"/>
<organism evidence="1 2">
    <name type="scientific">Anaeromyces robustus</name>
    <dbReference type="NCBI Taxonomy" id="1754192"/>
    <lineage>
        <taxon>Eukaryota</taxon>
        <taxon>Fungi</taxon>
        <taxon>Fungi incertae sedis</taxon>
        <taxon>Chytridiomycota</taxon>
        <taxon>Chytridiomycota incertae sedis</taxon>
        <taxon>Neocallimastigomycetes</taxon>
        <taxon>Neocallimastigales</taxon>
        <taxon>Neocallimastigaceae</taxon>
        <taxon>Anaeromyces</taxon>
    </lineage>
</organism>
<protein>
    <submittedName>
        <fullName evidence="1">Uncharacterized protein</fullName>
    </submittedName>
</protein>
<evidence type="ECO:0000313" key="2">
    <source>
        <dbReference type="Proteomes" id="UP000193944"/>
    </source>
</evidence>
<gene>
    <name evidence="1" type="ORF">BCR32DRAFT_330263</name>
</gene>
<name>A0A1Y1W174_9FUNG</name>
<evidence type="ECO:0000313" key="1">
    <source>
        <dbReference type="EMBL" id="ORX66976.1"/>
    </source>
</evidence>
<dbReference type="AlphaFoldDB" id="A0A1Y1W174"/>
<reference evidence="1 2" key="1">
    <citation type="submission" date="2016-08" db="EMBL/GenBank/DDBJ databases">
        <title>A Parts List for Fungal Cellulosomes Revealed by Comparative Genomics.</title>
        <authorList>
            <consortium name="DOE Joint Genome Institute"/>
            <person name="Haitjema C.H."/>
            <person name="Gilmore S.P."/>
            <person name="Henske J.K."/>
            <person name="Solomon K.V."/>
            <person name="De Groot R."/>
            <person name="Kuo A."/>
            <person name="Mondo S.J."/>
            <person name="Salamov A.A."/>
            <person name="Labutti K."/>
            <person name="Zhao Z."/>
            <person name="Chiniquy J."/>
            <person name="Barry K."/>
            <person name="Brewer H.M."/>
            <person name="Purvine S.O."/>
            <person name="Wright A.T."/>
            <person name="Boxma B."/>
            <person name="Van Alen T."/>
            <person name="Hackstein J.H."/>
            <person name="Baker S.E."/>
            <person name="Grigoriev I.V."/>
            <person name="O'Malley M.A."/>
        </authorList>
    </citation>
    <scope>NUCLEOTIDE SEQUENCE [LARGE SCALE GENOMIC DNA]</scope>
    <source>
        <strain evidence="1 2">S4</strain>
    </source>
</reference>
<accession>A0A1Y1W174</accession>
<dbReference type="EMBL" id="MCFG01000440">
    <property type="protein sequence ID" value="ORX66976.1"/>
    <property type="molecule type" value="Genomic_DNA"/>
</dbReference>
<reference evidence="1 2" key="2">
    <citation type="submission" date="2016-08" db="EMBL/GenBank/DDBJ databases">
        <title>Pervasive Adenine N6-methylation of Active Genes in Fungi.</title>
        <authorList>
            <consortium name="DOE Joint Genome Institute"/>
            <person name="Mondo S.J."/>
            <person name="Dannebaum R.O."/>
            <person name="Kuo R.C."/>
            <person name="Labutti K."/>
            <person name="Haridas S."/>
            <person name="Kuo A."/>
            <person name="Salamov A."/>
            <person name="Ahrendt S.R."/>
            <person name="Lipzen A."/>
            <person name="Sullivan W."/>
            <person name="Andreopoulos W.B."/>
            <person name="Clum A."/>
            <person name="Lindquist E."/>
            <person name="Daum C."/>
            <person name="Ramamoorthy G.K."/>
            <person name="Gryganskyi A."/>
            <person name="Culley D."/>
            <person name="Magnuson J.K."/>
            <person name="James T.Y."/>
            <person name="O'Malley M.A."/>
            <person name="Stajich J.E."/>
            <person name="Spatafora J.W."/>
            <person name="Visel A."/>
            <person name="Grigoriev I.V."/>
        </authorList>
    </citation>
    <scope>NUCLEOTIDE SEQUENCE [LARGE SCALE GENOMIC DNA]</scope>
    <source>
        <strain evidence="1 2">S4</strain>
    </source>
</reference>
<sequence length="186" mass="21520">MSTLQWSIFVQGKSIPKELPFPVLYDHVYVNNGKHLSVTSPGKIYENNELIGAVNNDYPIDECIYNVSDNTVTCQYMGYDSDIVNGKVQNYNNKYTLTYTVELKDKNKCLSKSNTKIDKITTYTYNKEEKKYNETEYVAYYDFENNKIVGYTNTLKKIDVTTKNKCTFTLTIKKSKLKVVIKKAKN</sequence>
<proteinExistence type="predicted"/>
<comment type="caution">
    <text evidence="1">The sequence shown here is derived from an EMBL/GenBank/DDBJ whole genome shotgun (WGS) entry which is preliminary data.</text>
</comment>